<dbReference type="GO" id="GO:0035999">
    <property type="term" value="P:tetrahydrofolate interconversion"/>
    <property type="evidence" value="ECO:0007669"/>
    <property type="project" value="UniProtKB-UniPathway"/>
</dbReference>
<dbReference type="PANTHER" id="PTHR45754:SF3">
    <property type="entry name" value="METHYLENETETRAHYDROFOLATE REDUCTASE (NADPH)"/>
    <property type="match status" value="1"/>
</dbReference>
<evidence type="ECO:0000256" key="6">
    <source>
        <dbReference type="ARBA" id="ARBA00023002"/>
    </source>
</evidence>
<comment type="catalytic activity">
    <reaction evidence="7">
        <text>(6S)-5-methyl-5,6,7,8-tetrahydrofolate + NAD(+) = (6R)-5,10-methylene-5,6,7,8-tetrahydrofolate + NADH + H(+)</text>
        <dbReference type="Rhea" id="RHEA:19821"/>
        <dbReference type="ChEBI" id="CHEBI:15378"/>
        <dbReference type="ChEBI" id="CHEBI:15636"/>
        <dbReference type="ChEBI" id="CHEBI:18608"/>
        <dbReference type="ChEBI" id="CHEBI:57540"/>
        <dbReference type="ChEBI" id="CHEBI:57945"/>
        <dbReference type="EC" id="1.5.1.54"/>
    </reaction>
    <physiologicalReaction direction="right-to-left" evidence="7">
        <dbReference type="Rhea" id="RHEA:19823"/>
    </physiologicalReaction>
</comment>
<proteinExistence type="inferred from homology"/>
<dbReference type="Gene3D" id="3.20.20.220">
    <property type="match status" value="1"/>
</dbReference>
<sequence>QSSVMRLGSLAVCHLLAERKLEPIFQITCRDRNRIALQSDLLSAYVLGIRNVLVLTGDHPVLGDHPEAKPVFDLDSVSLLKVASTLMEGKDMKGNELVGKPEFCLGAVVNPGADIMELQLIKMEKKIEAGAKFFQTQAVYDLDSFEKFMKEAEKFGVPILGGIVLLKSAGMARYMNEKVAGVSVPERYIKMMAKAKKGERAEVSIKIASELIKGMKDLCQGVHIMPLGWGKYVPRVLEASNLLGSKE</sequence>
<comment type="pathway">
    <text evidence="2 8">One-carbon metabolism; tetrahydrofolate interconversion.</text>
</comment>
<dbReference type="GO" id="GO:0071949">
    <property type="term" value="F:FAD binding"/>
    <property type="evidence" value="ECO:0007669"/>
    <property type="project" value="TreeGrafter"/>
</dbReference>
<evidence type="ECO:0000256" key="3">
    <source>
        <dbReference type="ARBA" id="ARBA00006743"/>
    </source>
</evidence>
<dbReference type="EMBL" id="QMPZ01000213">
    <property type="protein sequence ID" value="RLE06907.1"/>
    <property type="molecule type" value="Genomic_DNA"/>
</dbReference>
<gene>
    <name evidence="9" type="ORF">DRJ00_08990</name>
</gene>
<comment type="caution">
    <text evidence="9">The sequence shown here is derived from an EMBL/GenBank/DDBJ whole genome shotgun (WGS) entry which is preliminary data.</text>
</comment>
<keyword evidence="5 8" id="KW-0274">FAD</keyword>
<dbReference type="GO" id="GO:0009086">
    <property type="term" value="P:methionine biosynthetic process"/>
    <property type="evidence" value="ECO:0007669"/>
    <property type="project" value="TreeGrafter"/>
</dbReference>
<dbReference type="CDD" id="cd00537">
    <property type="entry name" value="MTHFR"/>
    <property type="match status" value="1"/>
</dbReference>
<reference evidence="9 10" key="1">
    <citation type="submission" date="2018-06" db="EMBL/GenBank/DDBJ databases">
        <title>Extensive metabolic versatility and redundancy in microbially diverse, dynamic hydrothermal sediments.</title>
        <authorList>
            <person name="Dombrowski N."/>
            <person name="Teske A."/>
            <person name="Baker B.J."/>
        </authorList>
    </citation>
    <scope>NUCLEOTIDE SEQUENCE [LARGE SCALE GENOMIC DNA]</scope>
    <source>
        <strain evidence="9">B47_G16</strain>
    </source>
</reference>
<evidence type="ECO:0000256" key="2">
    <source>
        <dbReference type="ARBA" id="ARBA00004777"/>
    </source>
</evidence>
<evidence type="ECO:0000256" key="8">
    <source>
        <dbReference type="RuleBase" id="RU003862"/>
    </source>
</evidence>
<evidence type="ECO:0000313" key="9">
    <source>
        <dbReference type="EMBL" id="RLE06907.1"/>
    </source>
</evidence>
<dbReference type="PANTHER" id="PTHR45754">
    <property type="entry name" value="METHYLENETETRAHYDROFOLATE REDUCTASE"/>
    <property type="match status" value="1"/>
</dbReference>
<comment type="similarity">
    <text evidence="3 8">Belongs to the methylenetetrahydrofolate reductase family.</text>
</comment>
<comment type="cofactor">
    <cofactor evidence="1 8">
        <name>FAD</name>
        <dbReference type="ChEBI" id="CHEBI:57692"/>
    </cofactor>
</comment>
<name>A0A497E189_UNCAE</name>
<protein>
    <recommendedName>
        <fullName evidence="8">Methylenetetrahydrofolate reductase</fullName>
    </recommendedName>
</protein>
<keyword evidence="4 8" id="KW-0285">Flavoprotein</keyword>
<evidence type="ECO:0000256" key="4">
    <source>
        <dbReference type="ARBA" id="ARBA00022630"/>
    </source>
</evidence>
<dbReference type="InterPro" id="IPR003171">
    <property type="entry name" value="Mehydrof_redctse-like"/>
</dbReference>
<keyword evidence="6 8" id="KW-0560">Oxidoreductase</keyword>
<dbReference type="AlphaFoldDB" id="A0A497E189"/>
<evidence type="ECO:0000313" key="10">
    <source>
        <dbReference type="Proteomes" id="UP000279422"/>
    </source>
</evidence>
<dbReference type="Pfam" id="PF02219">
    <property type="entry name" value="MTHFR"/>
    <property type="match status" value="1"/>
</dbReference>
<dbReference type="InterPro" id="IPR029041">
    <property type="entry name" value="FAD-linked_oxidoreductase-like"/>
</dbReference>
<evidence type="ECO:0000256" key="1">
    <source>
        <dbReference type="ARBA" id="ARBA00001974"/>
    </source>
</evidence>
<evidence type="ECO:0000256" key="5">
    <source>
        <dbReference type="ARBA" id="ARBA00022827"/>
    </source>
</evidence>
<dbReference type="Proteomes" id="UP000279422">
    <property type="component" value="Unassembled WGS sequence"/>
</dbReference>
<evidence type="ECO:0000256" key="7">
    <source>
        <dbReference type="ARBA" id="ARBA00048628"/>
    </source>
</evidence>
<dbReference type="GO" id="GO:0005829">
    <property type="term" value="C:cytosol"/>
    <property type="evidence" value="ECO:0007669"/>
    <property type="project" value="TreeGrafter"/>
</dbReference>
<organism evidence="9 10">
    <name type="scientific">Aerophobetes bacterium</name>
    <dbReference type="NCBI Taxonomy" id="2030807"/>
    <lineage>
        <taxon>Bacteria</taxon>
        <taxon>Candidatus Aerophobota</taxon>
    </lineage>
</organism>
<dbReference type="GO" id="GO:0106312">
    <property type="term" value="F:methylenetetrahydrofolate reductase (NADH) activity"/>
    <property type="evidence" value="ECO:0007669"/>
    <property type="project" value="UniProtKB-EC"/>
</dbReference>
<accession>A0A497E189</accession>
<dbReference type="UniPathway" id="UPA00193"/>
<feature type="non-terminal residue" evidence="9">
    <location>
        <position position="1"/>
    </location>
</feature>
<dbReference type="SUPFAM" id="SSF51730">
    <property type="entry name" value="FAD-linked oxidoreductase"/>
    <property type="match status" value="1"/>
</dbReference>